<dbReference type="OrthoDB" id="5386048at2759"/>
<dbReference type="STRING" id="97972.A0A2V1E7B4"/>
<dbReference type="InterPro" id="IPR008704">
    <property type="entry name" value="Endonuclease_Zinc-binding_loop"/>
</dbReference>
<organism evidence="3 4">
    <name type="scientific">Periconia macrospinosa</name>
    <dbReference type="NCBI Taxonomy" id="97972"/>
    <lineage>
        <taxon>Eukaryota</taxon>
        <taxon>Fungi</taxon>
        <taxon>Dikarya</taxon>
        <taxon>Ascomycota</taxon>
        <taxon>Pezizomycotina</taxon>
        <taxon>Dothideomycetes</taxon>
        <taxon>Pleosporomycetidae</taxon>
        <taxon>Pleosporales</taxon>
        <taxon>Massarineae</taxon>
        <taxon>Periconiaceae</taxon>
        <taxon>Periconia</taxon>
    </lineage>
</organism>
<dbReference type="InterPro" id="IPR044930">
    <property type="entry name" value="Homing_endonuclease_His-Me"/>
</dbReference>
<feature type="compositionally biased region" description="Basic and acidic residues" evidence="1">
    <location>
        <begin position="319"/>
        <end position="331"/>
    </location>
</feature>
<feature type="compositionally biased region" description="Acidic residues" evidence="1">
    <location>
        <begin position="259"/>
        <end position="272"/>
    </location>
</feature>
<sequence length="597" mass="66175">MSTSTDPHQLEPDPFPRRKRSDDNDLPANSPEPTRKRSRYNDTVNEYTSLREVYIIGDDEEPVTTMRGGGTTEDPIQFLEWNSENIITIVDESVISLSSDDEDDEGLISLLSDDEDNGDTPSIVRQSIESSQGATSPAFSALEQNLTYDSDISLDDASQRFHTPLSLSSDILSLPSLSSTPVHRSVNGSETNSDDDNERFLTPLGVSPDALLSPSSSSKTTATLCTSSAVSPRASTVIGEHSALLDSPKSSQSDLARSDEEEPPAQEEELGTNEEFSCCVVIDGDFDDEEEDEEALARISRQIPLWEDWLHNDEIKVEPEDSEAESIHEEQQDIQPTQPARKSPSPIAHKPSIHQSPSPPRTPSRENHHTGHPIPPFSPLQAPNSQTFREESPTDAQEARRQALEKTRAFTIHKKRLFYKHYAQTHLPILRARLANQIANYVQMPPTNPQSLCHIHTGLEGLKTNCIPFHVKFKHDSVTLKLQLNLGVINLLVNNRLSDRDIDGLVNDWWHVSHLCGNWRCVNVEHIIAEPGHVNVNRNRCLRPGKGGRVEVCLHVPRCLVEHTAPIAEGDRARAKLRAKKGGVGAADESAQDDGLV</sequence>
<dbReference type="GO" id="GO:0004519">
    <property type="term" value="F:endonuclease activity"/>
    <property type="evidence" value="ECO:0007669"/>
    <property type="project" value="InterPro"/>
</dbReference>
<dbReference type="Gene3D" id="3.90.75.10">
    <property type="entry name" value="Homing Intron 3 (I-ppo) Encoded Endonuclease, Chain A"/>
    <property type="match status" value="1"/>
</dbReference>
<feature type="compositionally biased region" description="Basic and acidic residues" evidence="1">
    <location>
        <begin position="388"/>
        <end position="403"/>
    </location>
</feature>
<feature type="compositionally biased region" description="Basic and acidic residues" evidence="1">
    <location>
        <begin position="8"/>
        <end position="23"/>
    </location>
</feature>
<dbReference type="Pfam" id="PF05551">
    <property type="entry name" value="zf-His_Me_endon"/>
    <property type="match status" value="1"/>
</dbReference>
<protein>
    <recommendedName>
        <fullName evidence="2">Zinc-binding loop region of homing endonuclease domain-containing protein</fullName>
    </recommendedName>
</protein>
<feature type="domain" description="Zinc-binding loop region of homing endonuclease" evidence="2">
    <location>
        <begin position="511"/>
        <end position="563"/>
    </location>
</feature>
<evidence type="ECO:0000313" key="3">
    <source>
        <dbReference type="EMBL" id="PVI06463.1"/>
    </source>
</evidence>
<feature type="region of interest" description="Disordered" evidence="1">
    <location>
        <begin position="111"/>
        <end position="136"/>
    </location>
</feature>
<feature type="region of interest" description="Disordered" evidence="1">
    <location>
        <begin position="178"/>
        <end position="224"/>
    </location>
</feature>
<dbReference type="EMBL" id="KZ805308">
    <property type="protein sequence ID" value="PVI06463.1"/>
    <property type="molecule type" value="Genomic_DNA"/>
</dbReference>
<proteinExistence type="predicted"/>
<feature type="compositionally biased region" description="Low complexity" evidence="1">
    <location>
        <begin position="207"/>
        <end position="224"/>
    </location>
</feature>
<dbReference type="AlphaFoldDB" id="A0A2V1E7B4"/>
<feature type="compositionally biased region" description="Polar residues" evidence="1">
    <location>
        <begin position="180"/>
        <end position="191"/>
    </location>
</feature>
<feature type="region of interest" description="Disordered" evidence="1">
    <location>
        <begin position="1"/>
        <end position="44"/>
    </location>
</feature>
<feature type="compositionally biased region" description="Polar residues" evidence="1">
    <location>
        <begin position="119"/>
        <end position="136"/>
    </location>
</feature>
<evidence type="ECO:0000313" key="4">
    <source>
        <dbReference type="Proteomes" id="UP000244855"/>
    </source>
</evidence>
<evidence type="ECO:0000256" key="1">
    <source>
        <dbReference type="SAM" id="MobiDB-lite"/>
    </source>
</evidence>
<accession>A0A2V1E7B4</accession>
<keyword evidence="4" id="KW-1185">Reference proteome</keyword>
<feature type="region of interest" description="Disordered" evidence="1">
    <location>
        <begin position="319"/>
        <end position="403"/>
    </location>
</feature>
<gene>
    <name evidence="3" type="ORF">DM02DRAFT_422715</name>
</gene>
<feature type="region of interest" description="Disordered" evidence="1">
    <location>
        <begin position="238"/>
        <end position="277"/>
    </location>
</feature>
<evidence type="ECO:0000259" key="2">
    <source>
        <dbReference type="Pfam" id="PF05551"/>
    </source>
</evidence>
<name>A0A2V1E7B4_9PLEO</name>
<dbReference type="SUPFAM" id="SSF54060">
    <property type="entry name" value="His-Me finger endonucleases"/>
    <property type="match status" value="1"/>
</dbReference>
<reference evidence="3 4" key="1">
    <citation type="journal article" date="2018" name="Sci. Rep.">
        <title>Comparative genomics provides insights into the lifestyle and reveals functional heterogeneity of dark septate endophytic fungi.</title>
        <authorList>
            <person name="Knapp D.G."/>
            <person name="Nemeth J.B."/>
            <person name="Barry K."/>
            <person name="Hainaut M."/>
            <person name="Henrissat B."/>
            <person name="Johnson J."/>
            <person name="Kuo A."/>
            <person name="Lim J.H.P."/>
            <person name="Lipzen A."/>
            <person name="Nolan M."/>
            <person name="Ohm R.A."/>
            <person name="Tamas L."/>
            <person name="Grigoriev I.V."/>
            <person name="Spatafora J.W."/>
            <person name="Nagy L.G."/>
            <person name="Kovacs G.M."/>
        </authorList>
    </citation>
    <scope>NUCLEOTIDE SEQUENCE [LARGE SCALE GENOMIC DNA]</scope>
    <source>
        <strain evidence="3 4">DSE2036</strain>
    </source>
</reference>
<dbReference type="Proteomes" id="UP000244855">
    <property type="component" value="Unassembled WGS sequence"/>
</dbReference>
<dbReference type="InterPro" id="IPR044925">
    <property type="entry name" value="His-Me_finger_sf"/>
</dbReference>